<dbReference type="SUPFAM" id="SSF64593">
    <property type="entry name" value="Intermediate filament protein, coiled coil region"/>
    <property type="match status" value="1"/>
</dbReference>
<comment type="caution">
    <text evidence="1">The sequence shown here is derived from an EMBL/GenBank/DDBJ whole genome shotgun (WGS) entry which is preliminary data.</text>
</comment>
<dbReference type="Gene3D" id="1.20.5.170">
    <property type="match status" value="1"/>
</dbReference>
<evidence type="ECO:0000313" key="2">
    <source>
        <dbReference type="Proteomes" id="UP001266305"/>
    </source>
</evidence>
<dbReference type="EMBL" id="JASSZA010000015">
    <property type="protein sequence ID" value="KAK2092653.1"/>
    <property type="molecule type" value="Genomic_DNA"/>
</dbReference>
<proteinExistence type="predicted"/>
<sequence>MEQLNRIRLHLKSEPSQTWSEGQCQAQAYEALLNIKVMLVAEIATYRCLLKDGKDFNLGDALDSSNSMQTIQKITTCFLAVTSGSAPFREPALFGLRESVAPAVRTRRE</sequence>
<reference evidence="1 2" key="1">
    <citation type="submission" date="2023-05" db="EMBL/GenBank/DDBJ databases">
        <title>B98-5 Cell Line De Novo Hybrid Assembly: An Optical Mapping Approach.</title>
        <authorList>
            <person name="Kananen K."/>
            <person name="Auerbach J.A."/>
            <person name="Kautto E."/>
            <person name="Blachly J.S."/>
        </authorList>
    </citation>
    <scope>NUCLEOTIDE SEQUENCE [LARGE SCALE GENOMIC DNA]</scope>
    <source>
        <strain evidence="1">B95-8</strain>
        <tissue evidence="1">Cell line</tissue>
    </source>
</reference>
<protein>
    <submittedName>
        <fullName evidence="1">Keratin, type I cytoskeletal 18</fullName>
    </submittedName>
</protein>
<organism evidence="1 2">
    <name type="scientific">Saguinus oedipus</name>
    <name type="common">Cotton-top tamarin</name>
    <name type="synonym">Oedipomidas oedipus</name>
    <dbReference type="NCBI Taxonomy" id="9490"/>
    <lineage>
        <taxon>Eukaryota</taxon>
        <taxon>Metazoa</taxon>
        <taxon>Chordata</taxon>
        <taxon>Craniata</taxon>
        <taxon>Vertebrata</taxon>
        <taxon>Euteleostomi</taxon>
        <taxon>Mammalia</taxon>
        <taxon>Eutheria</taxon>
        <taxon>Euarchontoglires</taxon>
        <taxon>Primates</taxon>
        <taxon>Haplorrhini</taxon>
        <taxon>Platyrrhini</taxon>
        <taxon>Cebidae</taxon>
        <taxon>Callitrichinae</taxon>
        <taxon>Saguinus</taxon>
    </lineage>
</organism>
<name>A0ABQ9U6H0_SAGOE</name>
<keyword evidence="2" id="KW-1185">Reference proteome</keyword>
<dbReference type="Proteomes" id="UP001266305">
    <property type="component" value="Unassembled WGS sequence"/>
</dbReference>
<accession>A0ABQ9U6H0</accession>
<gene>
    <name evidence="1" type="primary">KRT18_95</name>
    <name evidence="1" type="ORF">P7K49_029182</name>
</gene>
<evidence type="ECO:0000313" key="1">
    <source>
        <dbReference type="EMBL" id="KAK2092653.1"/>
    </source>
</evidence>